<evidence type="ECO:0000313" key="4">
    <source>
        <dbReference type="Proteomes" id="UP000254919"/>
    </source>
</evidence>
<proteinExistence type="predicted"/>
<dbReference type="AlphaFoldDB" id="A0A379MXV7"/>
<evidence type="ECO:0000256" key="1">
    <source>
        <dbReference type="SAM" id="MobiDB-lite"/>
    </source>
</evidence>
<accession>A0A379MXV7</accession>
<dbReference type="InterPro" id="IPR029063">
    <property type="entry name" value="SAM-dependent_MTases_sf"/>
</dbReference>
<dbReference type="EMBL" id="UGVN01000001">
    <property type="protein sequence ID" value="SUE39496.1"/>
    <property type="molecule type" value="Genomic_DNA"/>
</dbReference>
<dbReference type="GO" id="GO:0008757">
    <property type="term" value="F:S-adenosylmethionine-dependent methyltransferase activity"/>
    <property type="evidence" value="ECO:0007669"/>
    <property type="project" value="InterPro"/>
</dbReference>
<feature type="region of interest" description="Disordered" evidence="1">
    <location>
        <begin position="250"/>
        <end position="274"/>
    </location>
</feature>
<reference evidence="3 4" key="1">
    <citation type="submission" date="2018-06" db="EMBL/GenBank/DDBJ databases">
        <authorList>
            <consortium name="Pathogen Informatics"/>
            <person name="Doyle S."/>
        </authorList>
    </citation>
    <scope>NUCLEOTIDE SEQUENCE [LARGE SCALE GENOMIC DNA]</scope>
    <source>
        <strain evidence="3 4">NCTC13291</strain>
    </source>
</reference>
<dbReference type="GeneID" id="99632373"/>
<feature type="domain" description="Methyltransferase type 11" evidence="2">
    <location>
        <begin position="86"/>
        <end position="133"/>
    </location>
</feature>
<name>A0A379MXV7_9PROT</name>
<dbReference type="RefSeq" id="WP_081798645.1">
    <property type="nucleotide sequence ID" value="NZ_AP031462.1"/>
</dbReference>
<dbReference type="CDD" id="cd02440">
    <property type="entry name" value="AdoMet_MTases"/>
    <property type="match status" value="1"/>
</dbReference>
<evidence type="ECO:0000259" key="2">
    <source>
        <dbReference type="Pfam" id="PF08241"/>
    </source>
</evidence>
<gene>
    <name evidence="3" type="ORF">NCTC13291_01323</name>
</gene>
<evidence type="ECO:0000313" key="3">
    <source>
        <dbReference type="EMBL" id="SUE39496.1"/>
    </source>
</evidence>
<protein>
    <submittedName>
        <fullName evidence="3">Uncharacterized protein conserved in bacteria</fullName>
    </submittedName>
</protein>
<feature type="compositionally biased region" description="Basic and acidic residues" evidence="1">
    <location>
        <begin position="256"/>
        <end position="274"/>
    </location>
</feature>
<dbReference type="Pfam" id="PF08241">
    <property type="entry name" value="Methyltransf_11"/>
    <property type="match status" value="1"/>
</dbReference>
<organism evidence="3 4">
    <name type="scientific">Roseomonas mucosa</name>
    <dbReference type="NCBI Taxonomy" id="207340"/>
    <lineage>
        <taxon>Bacteria</taxon>
        <taxon>Pseudomonadati</taxon>
        <taxon>Pseudomonadota</taxon>
        <taxon>Alphaproteobacteria</taxon>
        <taxon>Acetobacterales</taxon>
        <taxon>Roseomonadaceae</taxon>
        <taxon>Roseomonas</taxon>
    </lineage>
</organism>
<dbReference type="Proteomes" id="UP000254919">
    <property type="component" value="Unassembled WGS sequence"/>
</dbReference>
<sequence length="274" mass="30362">MSAEVHGLDQFYASPTGIVAKRLLRARLRAVWPELAGSEVLGIGYAGPYLRLWRRRAARLISIMPVQGPPPGRLSRWPADGPGALALAEEENLPFADLSFDNVLMVHGLEHADHARRMLREVWRVLRDEGRLLVVVPNRRSIWAHLDHTPLGHGQPYTPLQLARLLERGMFHVERRDGALFVPPFRSRLLLRTARLWEGVGHAVSPKLSGVTIIEARKEVFGALSLRTQPSGRRVTVPAWVGRGLAPAARGQGHVRPADEVLAREADPGGEGTR</sequence>
<dbReference type="SUPFAM" id="SSF53335">
    <property type="entry name" value="S-adenosyl-L-methionine-dependent methyltransferases"/>
    <property type="match status" value="1"/>
</dbReference>
<dbReference type="Gene3D" id="3.40.50.150">
    <property type="entry name" value="Vaccinia Virus protein VP39"/>
    <property type="match status" value="1"/>
</dbReference>
<dbReference type="InterPro" id="IPR013216">
    <property type="entry name" value="Methyltransf_11"/>
</dbReference>